<dbReference type="SUPFAM" id="SSF53335">
    <property type="entry name" value="S-adenosyl-L-methionine-dependent methyltransferases"/>
    <property type="match status" value="1"/>
</dbReference>
<dbReference type="PANTHER" id="PTHR11265">
    <property type="entry name" value="S-ADENOSYL-METHYLTRANSFERASE MRAW"/>
    <property type="match status" value="1"/>
</dbReference>
<protein>
    <recommendedName>
        <fullName evidence="7">Ribosomal RNA small subunit methyltransferase H</fullName>
        <ecNumber evidence="7">2.1.1.199</ecNumber>
    </recommendedName>
    <alternativeName>
        <fullName evidence="7">16S rRNA m(4)C1402 methyltransferase</fullName>
    </alternativeName>
    <alternativeName>
        <fullName evidence="7">rRNA (cytosine-N(4)-)-methyltransferase RsmH</fullName>
    </alternativeName>
</protein>
<dbReference type="GO" id="GO:0070475">
    <property type="term" value="P:rRNA base methylation"/>
    <property type="evidence" value="ECO:0007669"/>
    <property type="project" value="UniProtKB-UniRule"/>
</dbReference>
<keyword evidence="2 7" id="KW-0963">Cytoplasm</keyword>
<evidence type="ECO:0000256" key="7">
    <source>
        <dbReference type="HAMAP-Rule" id="MF_01007"/>
    </source>
</evidence>
<evidence type="ECO:0000256" key="1">
    <source>
        <dbReference type="ARBA" id="ARBA00010396"/>
    </source>
</evidence>
<comment type="similarity">
    <text evidence="1 7">Belongs to the methyltransferase superfamily. RsmH family.</text>
</comment>
<dbReference type="InterPro" id="IPR002903">
    <property type="entry name" value="RsmH"/>
</dbReference>
<organism evidence="8 9">
    <name type="scientific">Desulfallas thermosapovorans DSM 6562</name>
    <dbReference type="NCBI Taxonomy" id="1121431"/>
    <lineage>
        <taxon>Bacteria</taxon>
        <taxon>Bacillati</taxon>
        <taxon>Bacillota</taxon>
        <taxon>Clostridia</taxon>
        <taxon>Eubacteriales</taxon>
        <taxon>Desulfallaceae</taxon>
        <taxon>Desulfallas</taxon>
    </lineage>
</organism>
<comment type="caution">
    <text evidence="8">The sequence shown here is derived from an EMBL/GenBank/DDBJ whole genome shotgun (WGS) entry which is preliminary data.</text>
</comment>
<dbReference type="Proteomes" id="UP000323166">
    <property type="component" value="Unassembled WGS sequence"/>
</dbReference>
<comment type="function">
    <text evidence="7">Specifically methylates the N4 position of cytidine in position 1402 (C1402) of 16S rRNA.</text>
</comment>
<dbReference type="InterPro" id="IPR029063">
    <property type="entry name" value="SAM-dependent_MTases_sf"/>
</dbReference>
<keyword evidence="5 7" id="KW-0808">Transferase</keyword>
<dbReference type="PIRSF" id="PIRSF004486">
    <property type="entry name" value="MraW"/>
    <property type="match status" value="1"/>
</dbReference>
<evidence type="ECO:0000256" key="4">
    <source>
        <dbReference type="ARBA" id="ARBA00022603"/>
    </source>
</evidence>
<feature type="binding site" evidence="7">
    <location>
        <position position="108"/>
    </location>
    <ligand>
        <name>S-adenosyl-L-methionine</name>
        <dbReference type="ChEBI" id="CHEBI:59789"/>
    </ligand>
</feature>
<evidence type="ECO:0000313" key="8">
    <source>
        <dbReference type="EMBL" id="TYO95923.1"/>
    </source>
</evidence>
<dbReference type="AlphaFoldDB" id="A0A5S4ZT26"/>
<accession>A0A5S4ZT26</accession>
<evidence type="ECO:0000313" key="9">
    <source>
        <dbReference type="Proteomes" id="UP000323166"/>
    </source>
</evidence>
<gene>
    <name evidence="7" type="primary">rsmH</name>
    <name evidence="8" type="ORF">LX24_01313</name>
</gene>
<dbReference type="GO" id="GO:0005737">
    <property type="term" value="C:cytoplasm"/>
    <property type="evidence" value="ECO:0007669"/>
    <property type="project" value="UniProtKB-SubCell"/>
</dbReference>
<evidence type="ECO:0000256" key="2">
    <source>
        <dbReference type="ARBA" id="ARBA00022490"/>
    </source>
</evidence>
<dbReference type="Pfam" id="PF01795">
    <property type="entry name" value="Methyltransf_5"/>
    <property type="match status" value="1"/>
</dbReference>
<dbReference type="EMBL" id="VNHM01000006">
    <property type="protein sequence ID" value="TYO95923.1"/>
    <property type="molecule type" value="Genomic_DNA"/>
</dbReference>
<sequence length="328" mass="36055">MHNMEDKFTFKHRPIMVGEVLEGLNPKAEGVFVDCTVGGGGHACALLESTGSGVHLVGLDQDADALAAAGARLAPFKGRYTLVRANFKELPRVLADLGLTAVDGFLFDLGVSSYQLDNPRRGFSYMHDAPLDMRMDTSAPLTARDLVNELTEQELTAIIKNYGEERWASRIAAYIVEYRKKSVISTTGELVEIIKNAIPARARREGPHPAKRTFQALRIAVNNELDILAGTFRSAVKRLKPGGRICVITFHSLEDRIAKETFKELASPCKCPPQLPVCACGRVPQIKLVTRRPVIPSNNELENNPRARSAKLRVVEKIGSVLNSREGE</sequence>
<dbReference type="HAMAP" id="MF_01007">
    <property type="entry name" value="16SrRNA_methyltr_H"/>
    <property type="match status" value="1"/>
</dbReference>
<proteinExistence type="inferred from homology"/>
<evidence type="ECO:0000256" key="5">
    <source>
        <dbReference type="ARBA" id="ARBA00022679"/>
    </source>
</evidence>
<name>A0A5S4ZT26_9FIRM</name>
<keyword evidence="9" id="KW-1185">Reference proteome</keyword>
<dbReference type="EC" id="2.1.1.199" evidence="7"/>
<keyword evidence="3 7" id="KW-0698">rRNA processing</keyword>
<evidence type="ECO:0000256" key="6">
    <source>
        <dbReference type="ARBA" id="ARBA00022691"/>
    </source>
</evidence>
<comment type="subcellular location">
    <subcellularLocation>
        <location evidence="7">Cytoplasm</location>
    </subcellularLocation>
</comment>
<feature type="binding site" evidence="7">
    <location>
        <position position="115"/>
    </location>
    <ligand>
        <name>S-adenosyl-L-methionine</name>
        <dbReference type="ChEBI" id="CHEBI:59789"/>
    </ligand>
</feature>
<dbReference type="Gene3D" id="1.10.150.170">
    <property type="entry name" value="Putative methyltransferase TM0872, insert domain"/>
    <property type="match status" value="1"/>
</dbReference>
<dbReference type="NCBIfam" id="TIGR00006">
    <property type="entry name" value="16S rRNA (cytosine(1402)-N(4))-methyltransferase RsmH"/>
    <property type="match status" value="1"/>
</dbReference>
<comment type="catalytic activity">
    <reaction evidence="7">
        <text>cytidine(1402) in 16S rRNA + S-adenosyl-L-methionine = N(4)-methylcytidine(1402) in 16S rRNA + S-adenosyl-L-homocysteine + H(+)</text>
        <dbReference type="Rhea" id="RHEA:42928"/>
        <dbReference type="Rhea" id="RHEA-COMP:10286"/>
        <dbReference type="Rhea" id="RHEA-COMP:10287"/>
        <dbReference type="ChEBI" id="CHEBI:15378"/>
        <dbReference type="ChEBI" id="CHEBI:57856"/>
        <dbReference type="ChEBI" id="CHEBI:59789"/>
        <dbReference type="ChEBI" id="CHEBI:74506"/>
        <dbReference type="ChEBI" id="CHEBI:82748"/>
        <dbReference type="EC" id="2.1.1.199"/>
    </reaction>
</comment>
<reference evidence="8 9" key="1">
    <citation type="submission" date="2019-07" db="EMBL/GenBank/DDBJ databases">
        <title>Genomic Encyclopedia of Type Strains, Phase I: the one thousand microbial genomes (KMG-I) project.</title>
        <authorList>
            <person name="Kyrpides N."/>
        </authorList>
    </citation>
    <scope>NUCLEOTIDE SEQUENCE [LARGE SCALE GENOMIC DNA]</scope>
    <source>
        <strain evidence="8 9">DSM 6562</strain>
    </source>
</reference>
<feature type="binding site" evidence="7">
    <location>
        <position position="87"/>
    </location>
    <ligand>
        <name>S-adenosyl-L-methionine</name>
        <dbReference type="ChEBI" id="CHEBI:59789"/>
    </ligand>
</feature>
<dbReference type="GO" id="GO:0071424">
    <property type="term" value="F:rRNA (cytosine-N4-)-methyltransferase activity"/>
    <property type="evidence" value="ECO:0007669"/>
    <property type="project" value="UniProtKB-UniRule"/>
</dbReference>
<dbReference type="FunFam" id="1.10.150.170:FF:000001">
    <property type="entry name" value="Ribosomal RNA small subunit methyltransferase H"/>
    <property type="match status" value="1"/>
</dbReference>
<feature type="binding site" evidence="7">
    <location>
        <position position="60"/>
    </location>
    <ligand>
        <name>S-adenosyl-L-methionine</name>
        <dbReference type="ChEBI" id="CHEBI:59789"/>
    </ligand>
</feature>
<dbReference type="PANTHER" id="PTHR11265:SF0">
    <property type="entry name" value="12S RRNA N4-METHYLCYTIDINE METHYLTRANSFERASE"/>
    <property type="match status" value="1"/>
</dbReference>
<keyword evidence="4 7" id="KW-0489">Methyltransferase</keyword>
<dbReference type="Gene3D" id="3.40.50.150">
    <property type="entry name" value="Vaccinia Virus protein VP39"/>
    <property type="match status" value="1"/>
</dbReference>
<feature type="binding site" evidence="7">
    <location>
        <begin position="40"/>
        <end position="42"/>
    </location>
    <ligand>
        <name>S-adenosyl-L-methionine</name>
        <dbReference type="ChEBI" id="CHEBI:59789"/>
    </ligand>
</feature>
<keyword evidence="6 7" id="KW-0949">S-adenosyl-L-methionine</keyword>
<evidence type="ECO:0000256" key="3">
    <source>
        <dbReference type="ARBA" id="ARBA00022552"/>
    </source>
</evidence>
<dbReference type="InterPro" id="IPR023397">
    <property type="entry name" value="SAM-dep_MeTrfase_MraW_recog"/>
</dbReference>
<dbReference type="SUPFAM" id="SSF81799">
    <property type="entry name" value="Putative methyltransferase TM0872, insert domain"/>
    <property type="match status" value="1"/>
</dbReference>